<accession>A0ABV1RDN9</accession>
<dbReference type="Proteomes" id="UP001467690">
    <property type="component" value="Unassembled WGS sequence"/>
</dbReference>
<keyword evidence="5" id="KW-1185">Reference proteome</keyword>
<dbReference type="Pfam" id="PF13229">
    <property type="entry name" value="Beta_helix"/>
    <property type="match status" value="1"/>
</dbReference>
<name>A0ABV1RDN9_9ALTE</name>
<feature type="domain" description="Right handed beta helix" evidence="3">
    <location>
        <begin position="391"/>
        <end position="537"/>
    </location>
</feature>
<dbReference type="InterPro" id="IPR011050">
    <property type="entry name" value="Pectin_lyase_fold/virulence"/>
</dbReference>
<dbReference type="InterPro" id="IPR039448">
    <property type="entry name" value="Beta_helix"/>
</dbReference>
<dbReference type="Gene3D" id="1.10.1330.10">
    <property type="entry name" value="Dockerin domain"/>
    <property type="match status" value="1"/>
</dbReference>
<dbReference type="PROSITE" id="PS00018">
    <property type="entry name" value="EF_HAND_1"/>
    <property type="match status" value="1"/>
</dbReference>
<evidence type="ECO:0000256" key="1">
    <source>
        <dbReference type="ARBA" id="ARBA00016512"/>
    </source>
</evidence>
<sequence length="978" mass="107722">MFNNRFCLAVAATSLLFSLNVSAKTVYVAPDGSDQNNGTENAPWATFAKANANLQAGDTLIVEGGEYRQTMRITQSGTDTNPIVIRPADGEKVVIVGTNPINDWVAQGDGIYATSVNMSIAEHSRQIYQNQELMQIARWPNDSDNDVFTIDAHQVNTAGTESRLYVDGIPDVDLTEGYLWYLGQHSGTSWTKKITSNTLSEINFTPIDITKWPYSNHNPVHKIDGGYGRFYVYGKLDLLDNEREWFYDSTTQTLYFKPADGQLPAPGSVEYAARERAVQINGSYVDMEGINVRGANVRLDGHFNRYAGAEVMHGKQRFDNHTSTSGSGVFDGSIMIVGRDNIVENNVIKFGSINGIHVAGWSGAGTNTVIQGNEIRYFDTLGIHSSPIRSNAANVKILKNTISHTGRDGIYVIGQGSEVAYNDISYAAMINNDGGLFYTVGNTEYRNIEIHHNWFHDAMQRDYHDKRTAGIYLDNDSKGFLVHHNVVWNVPWSGIQLNWDNWDNHIYHNTLVDVGQAMGEWINGRNPRDNRVWNNYSSHADWLRSDAYDLDSNIISAINQFVDSANQNFMPNATSSLLDSGKIIDDLSKPYAGPAPDVGAYEAGGIQWTAGVNAIEDICNSCASDPNANPVHPPIAASLAFDDRAKYLSNAYLAGGTLDVSVNFDAGTGNTISDAFRGVKFYLRLIDKSSGKWVSLNDTIVFDSTVIGQRAGTASASLPLTDLVPTAELQPDQFYFVFVQFKTSAGVVKSLGVQPINVIEPTPALIEWDDVNKYRNTPFLNNDFLDITLNIDAGSGQTITSDFDGVEILLRELRSNWSVVKDYSAHDASVVGNQTANPTVSVPLFGVTPSSELPAGNFYYLYARFKSSDGKTYTVSASPIIIDSDFDNDGIGDMTDTDDDNDNVPDSMDDFPHDAVYGVLGDFDGDNDVDRKDVSFFVRALRNPALHRPEFDFNGDGKVHQSDVSKLRNLCTRARCAE</sequence>
<protein>
    <recommendedName>
        <fullName evidence="1">Probable pectate lyase C</fullName>
    </recommendedName>
</protein>
<dbReference type="EMBL" id="JBELOE010000067">
    <property type="protein sequence ID" value="MER2490822.1"/>
    <property type="molecule type" value="Genomic_DNA"/>
</dbReference>
<organism evidence="4 5">
    <name type="scientific">Catenovulum sediminis</name>
    <dbReference type="NCBI Taxonomy" id="1740262"/>
    <lineage>
        <taxon>Bacteria</taxon>
        <taxon>Pseudomonadati</taxon>
        <taxon>Pseudomonadota</taxon>
        <taxon>Gammaproteobacteria</taxon>
        <taxon>Alteromonadales</taxon>
        <taxon>Alteromonadaceae</taxon>
        <taxon>Catenovulum</taxon>
    </lineage>
</organism>
<evidence type="ECO:0000313" key="4">
    <source>
        <dbReference type="EMBL" id="MER2490822.1"/>
    </source>
</evidence>
<evidence type="ECO:0000256" key="2">
    <source>
        <dbReference type="SAM" id="SignalP"/>
    </source>
</evidence>
<dbReference type="SUPFAM" id="SSF51126">
    <property type="entry name" value="Pectin lyase-like"/>
    <property type="match status" value="1"/>
</dbReference>
<dbReference type="InterPro" id="IPR018247">
    <property type="entry name" value="EF_Hand_1_Ca_BS"/>
</dbReference>
<dbReference type="PANTHER" id="PTHR36453:SF1">
    <property type="entry name" value="RIGHT HANDED BETA HELIX DOMAIN-CONTAINING PROTEIN"/>
    <property type="match status" value="1"/>
</dbReference>
<evidence type="ECO:0000259" key="3">
    <source>
        <dbReference type="Pfam" id="PF13229"/>
    </source>
</evidence>
<proteinExistence type="predicted"/>
<dbReference type="InterPro" id="IPR012334">
    <property type="entry name" value="Pectin_lyas_fold"/>
</dbReference>
<evidence type="ECO:0000313" key="5">
    <source>
        <dbReference type="Proteomes" id="UP001467690"/>
    </source>
</evidence>
<feature type="signal peptide" evidence="2">
    <location>
        <begin position="1"/>
        <end position="23"/>
    </location>
</feature>
<comment type="caution">
    <text evidence="4">The sequence shown here is derived from an EMBL/GenBank/DDBJ whole genome shotgun (WGS) entry which is preliminary data.</text>
</comment>
<dbReference type="PANTHER" id="PTHR36453">
    <property type="entry name" value="SECRETED PROTEIN-RELATED"/>
    <property type="match status" value="1"/>
</dbReference>
<feature type="chain" id="PRO_5046986369" description="Probable pectate lyase C" evidence="2">
    <location>
        <begin position="24"/>
        <end position="978"/>
    </location>
</feature>
<dbReference type="Gene3D" id="2.160.20.10">
    <property type="entry name" value="Single-stranded right-handed beta-helix, Pectin lyase-like"/>
    <property type="match status" value="2"/>
</dbReference>
<dbReference type="InterPro" id="IPR036439">
    <property type="entry name" value="Dockerin_dom_sf"/>
</dbReference>
<dbReference type="RefSeq" id="WP_350400640.1">
    <property type="nucleotide sequence ID" value="NZ_JBELOE010000067.1"/>
</dbReference>
<reference evidence="4 5" key="1">
    <citation type="submission" date="2024-06" db="EMBL/GenBank/DDBJ databases">
        <authorList>
            <person name="Chen R.Y."/>
        </authorList>
    </citation>
    <scope>NUCLEOTIDE SEQUENCE [LARGE SCALE GENOMIC DNA]</scope>
    <source>
        <strain evidence="4 5">D2</strain>
    </source>
</reference>
<dbReference type="SMART" id="SM00710">
    <property type="entry name" value="PbH1"/>
    <property type="match status" value="5"/>
</dbReference>
<keyword evidence="2" id="KW-0732">Signal</keyword>
<dbReference type="InterPro" id="IPR006626">
    <property type="entry name" value="PbH1"/>
</dbReference>
<gene>
    <name evidence="4" type="ORF">ABS311_02860</name>
</gene>
<dbReference type="SUPFAM" id="SSF63446">
    <property type="entry name" value="Type I dockerin domain"/>
    <property type="match status" value="1"/>
</dbReference>